<name>A0A4Z2IFF3_9TELE</name>
<dbReference type="AlphaFoldDB" id="A0A4Z2IFF3"/>
<organism evidence="2 3">
    <name type="scientific">Liparis tanakae</name>
    <name type="common">Tanaka's snailfish</name>
    <dbReference type="NCBI Taxonomy" id="230148"/>
    <lineage>
        <taxon>Eukaryota</taxon>
        <taxon>Metazoa</taxon>
        <taxon>Chordata</taxon>
        <taxon>Craniata</taxon>
        <taxon>Vertebrata</taxon>
        <taxon>Euteleostomi</taxon>
        <taxon>Actinopterygii</taxon>
        <taxon>Neopterygii</taxon>
        <taxon>Teleostei</taxon>
        <taxon>Neoteleostei</taxon>
        <taxon>Acanthomorphata</taxon>
        <taxon>Eupercaria</taxon>
        <taxon>Perciformes</taxon>
        <taxon>Cottioidei</taxon>
        <taxon>Cottales</taxon>
        <taxon>Liparidae</taxon>
        <taxon>Liparis</taxon>
    </lineage>
</organism>
<feature type="compositionally biased region" description="Pro residues" evidence="1">
    <location>
        <begin position="79"/>
        <end position="96"/>
    </location>
</feature>
<comment type="caution">
    <text evidence="2">The sequence shown here is derived from an EMBL/GenBank/DDBJ whole genome shotgun (WGS) entry which is preliminary data.</text>
</comment>
<evidence type="ECO:0000313" key="3">
    <source>
        <dbReference type="Proteomes" id="UP000314294"/>
    </source>
</evidence>
<proteinExistence type="predicted"/>
<protein>
    <submittedName>
        <fullName evidence="2">Uncharacterized protein</fullName>
    </submittedName>
</protein>
<dbReference type="EMBL" id="SRLO01000092">
    <property type="protein sequence ID" value="TNN76567.1"/>
    <property type="molecule type" value="Genomic_DNA"/>
</dbReference>
<gene>
    <name evidence="2" type="ORF">EYF80_013217</name>
</gene>
<evidence type="ECO:0000256" key="1">
    <source>
        <dbReference type="SAM" id="MobiDB-lite"/>
    </source>
</evidence>
<feature type="region of interest" description="Disordered" evidence="1">
    <location>
        <begin position="39"/>
        <end position="96"/>
    </location>
</feature>
<reference evidence="2 3" key="1">
    <citation type="submission" date="2019-03" db="EMBL/GenBank/DDBJ databases">
        <title>First draft genome of Liparis tanakae, snailfish: a comprehensive survey of snailfish specific genes.</title>
        <authorList>
            <person name="Kim W."/>
            <person name="Song I."/>
            <person name="Jeong J.-H."/>
            <person name="Kim D."/>
            <person name="Kim S."/>
            <person name="Ryu S."/>
            <person name="Song J.Y."/>
            <person name="Lee S.K."/>
        </authorList>
    </citation>
    <scope>NUCLEOTIDE SEQUENCE [LARGE SCALE GENOMIC DNA]</scope>
    <source>
        <tissue evidence="2">Muscle</tissue>
    </source>
</reference>
<evidence type="ECO:0000313" key="2">
    <source>
        <dbReference type="EMBL" id="TNN76567.1"/>
    </source>
</evidence>
<sequence>MQLGYSAIMFESKVYLHHSSSGGKFLSSLLQRVPTMAAVTSDPAHPNNGQESMCRRNTPPDNPIPHVSLANPISSPENKPSPPLRHPLPPPASGRT</sequence>
<accession>A0A4Z2IFF3</accession>
<dbReference type="Proteomes" id="UP000314294">
    <property type="component" value="Unassembled WGS sequence"/>
</dbReference>
<keyword evidence="3" id="KW-1185">Reference proteome</keyword>